<dbReference type="InterPro" id="IPR011050">
    <property type="entry name" value="Pectin_lyase_fold/virulence"/>
</dbReference>
<dbReference type="RefSeq" id="WP_281913922.1">
    <property type="nucleotide sequence ID" value="NZ_AP026966.1"/>
</dbReference>
<dbReference type="Gene3D" id="2.160.20.10">
    <property type="entry name" value="Single-stranded right-handed beta-helix, Pectin lyase-like"/>
    <property type="match status" value="1"/>
</dbReference>
<keyword evidence="12" id="KW-1185">Reference proteome</keyword>
<dbReference type="InterPro" id="IPR006626">
    <property type="entry name" value="PbH1"/>
</dbReference>
<proteinExistence type="inferred from homology"/>
<name>A0ABN6T8F9_9BURK</name>
<evidence type="ECO:0000256" key="4">
    <source>
        <dbReference type="ARBA" id="ARBA00022723"/>
    </source>
</evidence>
<keyword evidence="6" id="KW-0106">Calcium</keyword>
<dbReference type="SMART" id="SM00710">
    <property type="entry name" value="PbH1"/>
    <property type="match status" value="4"/>
</dbReference>
<feature type="domain" description="Right handed beta helix" evidence="10">
    <location>
        <begin position="117"/>
        <end position="271"/>
    </location>
</feature>
<reference evidence="11" key="1">
    <citation type="submission" date="2022-11" db="EMBL/GenBank/DDBJ databases">
        <title>Isolation and characterization of PLA-degrading bacterium Massilia sp. from Antarctic soil.</title>
        <authorList>
            <person name="Sato K."/>
            <person name="Gomez-Fuentes C."/>
            <person name="Ahmad S.A."/>
            <person name="Zulkharnain A."/>
        </authorList>
    </citation>
    <scope>NUCLEOTIDE SEQUENCE</scope>
    <source>
        <strain evidence="11">N-3</strain>
    </source>
</reference>
<dbReference type="EMBL" id="AP026966">
    <property type="protein sequence ID" value="BDT58522.1"/>
    <property type="molecule type" value="Genomic_DNA"/>
</dbReference>
<evidence type="ECO:0008006" key="13">
    <source>
        <dbReference type="Google" id="ProtNLM"/>
    </source>
</evidence>
<evidence type="ECO:0000256" key="5">
    <source>
        <dbReference type="ARBA" id="ARBA00022729"/>
    </source>
</evidence>
<evidence type="ECO:0000256" key="6">
    <source>
        <dbReference type="ARBA" id="ARBA00022837"/>
    </source>
</evidence>
<evidence type="ECO:0000313" key="11">
    <source>
        <dbReference type="EMBL" id="BDT58522.1"/>
    </source>
</evidence>
<dbReference type="InterPro" id="IPR059226">
    <property type="entry name" value="Choice_anch_Q_dom"/>
</dbReference>
<dbReference type="InterPro" id="IPR052052">
    <property type="entry name" value="Polysaccharide_Lyase_9"/>
</dbReference>
<feature type="domain" description="DUF1565" evidence="9">
    <location>
        <begin position="43"/>
        <end position="83"/>
    </location>
</feature>
<dbReference type="Pfam" id="PF13229">
    <property type="entry name" value="Beta_helix"/>
    <property type="match status" value="1"/>
</dbReference>
<sequence length="378" mass="39825">MNLQTFRYPLIACTLLVAGLGLKACISLEQPVDPRALFVAPGGNDNNPGAEGAPLQTIGAAARRAVPGSTVHVAPGTYRENIKSMKSGTPSAPIRYVSTVKWGARIIGSGLEAVWENHGEHVEIAGFDVSGSGRNGILNYGSWVRVLNNHVHDLTVTGGCSSKGGGGIVFSNYQASDGEISGNLVHDIGEPGTCSGVQGIYYSNLRGKIYNNVVYRASAWGIHLWHAANKVVVANNTVFANGSTTTGGGIVLGTGDAPGNVVMTETKVINNIVAYHPRASIRQYCYPGESCIGADNLVAHNLVFGNAAKIEMLVGKDIGTITQDPLFVDFRPDGKGNYRLRKDSPARKRGVVALAPPTDIEGVSRPRAPAVDIGAYQH</sequence>
<gene>
    <name evidence="11" type="ORF">MasN3_20160</name>
</gene>
<dbReference type="InterPro" id="IPR012334">
    <property type="entry name" value="Pectin_lyas_fold"/>
</dbReference>
<evidence type="ECO:0000313" key="12">
    <source>
        <dbReference type="Proteomes" id="UP001163336"/>
    </source>
</evidence>
<evidence type="ECO:0000256" key="7">
    <source>
        <dbReference type="ARBA" id="ARBA00023239"/>
    </source>
</evidence>
<dbReference type="PANTHER" id="PTHR40088">
    <property type="entry name" value="PECTATE LYASE (EUROFUNG)"/>
    <property type="match status" value="1"/>
</dbReference>
<organism evidence="11 12">
    <name type="scientific">Massilia varians</name>
    <dbReference type="NCBI Taxonomy" id="457921"/>
    <lineage>
        <taxon>Bacteria</taxon>
        <taxon>Pseudomonadati</taxon>
        <taxon>Pseudomonadota</taxon>
        <taxon>Betaproteobacteria</taxon>
        <taxon>Burkholderiales</taxon>
        <taxon>Oxalobacteraceae</taxon>
        <taxon>Telluria group</taxon>
        <taxon>Massilia</taxon>
    </lineage>
</organism>
<dbReference type="SUPFAM" id="SSF51126">
    <property type="entry name" value="Pectin lyase-like"/>
    <property type="match status" value="1"/>
</dbReference>
<evidence type="ECO:0000256" key="2">
    <source>
        <dbReference type="ARBA" id="ARBA00004613"/>
    </source>
</evidence>
<comment type="similarity">
    <text evidence="8">Belongs to the polysaccharide lyase 9 family.</text>
</comment>
<keyword evidence="4" id="KW-0479">Metal-binding</keyword>
<keyword evidence="3" id="KW-0964">Secreted</keyword>
<dbReference type="InterPro" id="IPR011459">
    <property type="entry name" value="DUF1565"/>
</dbReference>
<dbReference type="Pfam" id="PF07602">
    <property type="entry name" value="DUF1565"/>
    <property type="match status" value="1"/>
</dbReference>
<accession>A0ABN6T8F9</accession>
<evidence type="ECO:0000256" key="1">
    <source>
        <dbReference type="ARBA" id="ARBA00001913"/>
    </source>
</evidence>
<dbReference type="Proteomes" id="UP001163336">
    <property type="component" value="Chromosome"/>
</dbReference>
<evidence type="ECO:0000259" key="10">
    <source>
        <dbReference type="Pfam" id="PF13229"/>
    </source>
</evidence>
<keyword evidence="5" id="KW-0732">Signal</keyword>
<keyword evidence="7" id="KW-0456">Lyase</keyword>
<comment type="subcellular location">
    <subcellularLocation>
        <location evidence="2">Secreted</location>
    </subcellularLocation>
</comment>
<evidence type="ECO:0000259" key="9">
    <source>
        <dbReference type="Pfam" id="PF07602"/>
    </source>
</evidence>
<comment type="cofactor">
    <cofactor evidence="1">
        <name>Ca(2+)</name>
        <dbReference type="ChEBI" id="CHEBI:29108"/>
    </cofactor>
</comment>
<protein>
    <recommendedName>
        <fullName evidence="13">DUF1565 domain-containing protein</fullName>
    </recommendedName>
</protein>
<evidence type="ECO:0000256" key="3">
    <source>
        <dbReference type="ARBA" id="ARBA00022525"/>
    </source>
</evidence>
<dbReference type="NCBIfam" id="NF041518">
    <property type="entry name" value="choice_anch_Q"/>
    <property type="match status" value="1"/>
</dbReference>
<dbReference type="PANTHER" id="PTHR40088:SF1">
    <property type="entry name" value="PECTATE LYASE PEL9"/>
    <property type="match status" value="1"/>
</dbReference>
<dbReference type="InterPro" id="IPR039448">
    <property type="entry name" value="Beta_helix"/>
</dbReference>
<evidence type="ECO:0000256" key="8">
    <source>
        <dbReference type="ARBA" id="ARBA00038263"/>
    </source>
</evidence>